<feature type="transmembrane region" description="Helical" evidence="1">
    <location>
        <begin position="7"/>
        <end position="25"/>
    </location>
</feature>
<dbReference type="Proteomes" id="UP000614490">
    <property type="component" value="Unassembled WGS sequence"/>
</dbReference>
<name>A0A931HWM7_9BACI</name>
<comment type="caution">
    <text evidence="2">The sequence shown here is derived from an EMBL/GenBank/DDBJ whole genome shotgun (WGS) entry which is preliminary data.</text>
</comment>
<dbReference type="EMBL" id="JADZSC010000002">
    <property type="protein sequence ID" value="MBH0230721.1"/>
    <property type="molecule type" value="Genomic_DNA"/>
</dbReference>
<accession>A0A931HWM7</accession>
<dbReference type="AlphaFoldDB" id="A0A931HWM7"/>
<evidence type="ECO:0000313" key="3">
    <source>
        <dbReference type="Proteomes" id="UP000614490"/>
    </source>
</evidence>
<proteinExistence type="predicted"/>
<evidence type="ECO:0000256" key="1">
    <source>
        <dbReference type="SAM" id="Phobius"/>
    </source>
</evidence>
<protein>
    <submittedName>
        <fullName evidence="2">Uncharacterized protein</fullName>
    </submittedName>
</protein>
<keyword evidence="3" id="KW-1185">Reference proteome</keyword>
<keyword evidence="1" id="KW-0472">Membrane</keyword>
<gene>
    <name evidence="2" type="ORF">H0267_10885</name>
</gene>
<keyword evidence="1" id="KW-0812">Transmembrane</keyword>
<organism evidence="2 3">
    <name type="scientific">Halobacillus yeomjeoni</name>
    <dbReference type="NCBI Taxonomy" id="311194"/>
    <lineage>
        <taxon>Bacteria</taxon>
        <taxon>Bacillati</taxon>
        <taxon>Bacillota</taxon>
        <taxon>Bacilli</taxon>
        <taxon>Bacillales</taxon>
        <taxon>Bacillaceae</taxon>
        <taxon>Halobacillus</taxon>
    </lineage>
</organism>
<keyword evidence="1" id="KW-1133">Transmembrane helix</keyword>
<feature type="transmembrane region" description="Helical" evidence="1">
    <location>
        <begin position="63"/>
        <end position="86"/>
    </location>
</feature>
<reference evidence="2 3" key="1">
    <citation type="journal article" date="2005" name="Int. J. Syst. Evol. Microbiol.">
        <title>Halobacillus yeomjeoni sp. nov., isolated from a marine solar saltern in Korea.</title>
        <authorList>
            <person name="Yoon J.H."/>
            <person name="Kang S.J."/>
            <person name="Lee C.H."/>
            <person name="Oh H.W."/>
            <person name="Oh T.K."/>
        </authorList>
    </citation>
    <scope>NUCLEOTIDE SEQUENCE [LARGE SCALE GENOMIC DNA]</scope>
    <source>
        <strain evidence="2 3">KCTC 3957</strain>
    </source>
</reference>
<dbReference type="RefSeq" id="WP_197317338.1">
    <property type="nucleotide sequence ID" value="NZ_JADZSC010000002.1"/>
</dbReference>
<sequence length="89" mass="10783">MHYIKEYTPIFLFFAGGFIFLFLVITKYTEEAHEKEMKKNKWMKEDYYNYENPIIYRLMSSSFWIAKTMLIIAALIPIAFGMLLLWSMF</sequence>
<evidence type="ECO:0000313" key="2">
    <source>
        <dbReference type="EMBL" id="MBH0230721.1"/>
    </source>
</evidence>